<proteinExistence type="predicted"/>
<name>A0A2S2DM92_9BURK</name>
<dbReference type="EMBL" id="CP029343">
    <property type="protein sequence ID" value="AWL05976.1"/>
    <property type="molecule type" value="Genomic_DNA"/>
</dbReference>
<dbReference type="SUPFAM" id="SSF46785">
    <property type="entry name" value="Winged helix' DNA-binding domain"/>
    <property type="match status" value="1"/>
</dbReference>
<keyword evidence="4" id="KW-1185">Reference proteome</keyword>
<dbReference type="Gene3D" id="1.10.10.10">
    <property type="entry name" value="Winged helix-like DNA-binding domain superfamily/Winged helix DNA-binding domain"/>
    <property type="match status" value="1"/>
</dbReference>
<dbReference type="InterPro" id="IPR026881">
    <property type="entry name" value="WYL_dom"/>
</dbReference>
<evidence type="ECO:0000313" key="4">
    <source>
        <dbReference type="Proteomes" id="UP000245820"/>
    </source>
</evidence>
<dbReference type="Pfam" id="PF08279">
    <property type="entry name" value="HTH_11"/>
    <property type="match status" value="1"/>
</dbReference>
<dbReference type="PANTHER" id="PTHR34580:SF3">
    <property type="entry name" value="PROTEIN PAFB"/>
    <property type="match status" value="1"/>
</dbReference>
<dbReference type="PANTHER" id="PTHR34580">
    <property type="match status" value="1"/>
</dbReference>
<accession>A0A2S2DM92</accession>
<organism evidence="3 4">
    <name type="scientific">Massilia oculi</name>
    <dbReference type="NCBI Taxonomy" id="945844"/>
    <lineage>
        <taxon>Bacteria</taxon>
        <taxon>Pseudomonadati</taxon>
        <taxon>Pseudomonadota</taxon>
        <taxon>Betaproteobacteria</taxon>
        <taxon>Burkholderiales</taxon>
        <taxon>Oxalobacteraceae</taxon>
        <taxon>Telluria group</taxon>
        <taxon>Massilia</taxon>
    </lineage>
</organism>
<dbReference type="InterPro" id="IPR036390">
    <property type="entry name" value="WH_DNA-bd_sf"/>
</dbReference>
<dbReference type="InterPro" id="IPR013196">
    <property type="entry name" value="HTH_11"/>
</dbReference>
<protein>
    <submittedName>
        <fullName evidence="3">Transcriptional regulator</fullName>
    </submittedName>
</protein>
<dbReference type="InterPro" id="IPR036388">
    <property type="entry name" value="WH-like_DNA-bd_sf"/>
</dbReference>
<evidence type="ECO:0000259" key="1">
    <source>
        <dbReference type="Pfam" id="PF08279"/>
    </source>
</evidence>
<feature type="domain" description="Helix-turn-helix type 11" evidence="1">
    <location>
        <begin position="6"/>
        <end position="59"/>
    </location>
</feature>
<evidence type="ECO:0000259" key="2">
    <source>
        <dbReference type="Pfam" id="PF13280"/>
    </source>
</evidence>
<dbReference type="AlphaFoldDB" id="A0A2S2DM92"/>
<sequence length="234" mass="25745">MSRTNRLFRLLDALRRLPAPVTAAQLARETGVSVRSVYRDIETLRAGGAEIGGERGFGYTLVEDGTLRPQTFSRIEIEALTLGLAEVRGMGDPQLAAAAEAVLAKVAATLPSLGQQHLLHAVSRVHHFGERFALLPDMALIRACCWREEALTIDYVDRDGAASSRTIWPLAIVYLDRMLVVLARCCLRDDFRMFRADRIASVAATGISFRPRRAALLRDYGARLADAGSLRVRA</sequence>
<dbReference type="InterPro" id="IPR051534">
    <property type="entry name" value="CBASS_pafABC_assoc_protein"/>
</dbReference>
<evidence type="ECO:0000313" key="3">
    <source>
        <dbReference type="EMBL" id="AWL05976.1"/>
    </source>
</evidence>
<dbReference type="RefSeq" id="WP_109346303.1">
    <property type="nucleotide sequence ID" value="NZ_CP029343.1"/>
</dbReference>
<feature type="domain" description="WYL" evidence="2">
    <location>
        <begin position="139"/>
        <end position="202"/>
    </location>
</feature>
<dbReference type="PROSITE" id="PS52050">
    <property type="entry name" value="WYL"/>
    <property type="match status" value="1"/>
</dbReference>
<gene>
    <name evidence="3" type="ORF">DIR46_17080</name>
</gene>
<reference evidence="3 4" key="1">
    <citation type="submission" date="2018-05" db="EMBL/GenBank/DDBJ databases">
        <title>Complete genome sequence of Massilia oculi sp. nov. CCUG 43427T (=DSM 26321T), the type strain of M. oculi, and comparison with genome sequences of other Massilia strains.</title>
        <authorList>
            <person name="Zhu B."/>
        </authorList>
    </citation>
    <scope>NUCLEOTIDE SEQUENCE [LARGE SCALE GENOMIC DNA]</scope>
    <source>
        <strain evidence="3 4">CCUG 43427</strain>
    </source>
</reference>
<dbReference type="KEGG" id="mtim:DIR46_17080"/>
<dbReference type="OrthoDB" id="9807255at2"/>
<dbReference type="Proteomes" id="UP000245820">
    <property type="component" value="Chromosome"/>
</dbReference>
<dbReference type="Pfam" id="PF13280">
    <property type="entry name" value="WYL"/>
    <property type="match status" value="1"/>
</dbReference>